<evidence type="ECO:0008006" key="3">
    <source>
        <dbReference type="Google" id="ProtNLM"/>
    </source>
</evidence>
<evidence type="ECO:0000313" key="1">
    <source>
        <dbReference type="EMBL" id="KPM84632.1"/>
    </source>
</evidence>
<organism evidence="1 2">
    <name type="scientific">Pseudoalteromonas lipolytica</name>
    <dbReference type="NCBI Taxonomy" id="570156"/>
    <lineage>
        <taxon>Bacteria</taxon>
        <taxon>Pseudomonadati</taxon>
        <taxon>Pseudomonadota</taxon>
        <taxon>Gammaproteobacteria</taxon>
        <taxon>Alteromonadales</taxon>
        <taxon>Pseudoalteromonadaceae</taxon>
        <taxon>Pseudoalteromonas</taxon>
    </lineage>
</organism>
<sequence length="77" mass="8737">MANFTLYHTDGCHLCEMADELLIAANASFVAKDIMDSEQLIELYQTSIPVVESHQGEKLFWPFDAEQLAQFIADNKE</sequence>
<name>A0A0N8HKR7_9GAMM</name>
<dbReference type="InterPro" id="IPR036249">
    <property type="entry name" value="Thioredoxin-like_sf"/>
</dbReference>
<dbReference type="Gene3D" id="3.40.30.10">
    <property type="entry name" value="Glutaredoxin"/>
    <property type="match status" value="1"/>
</dbReference>
<dbReference type="PATRIC" id="fig|570156.3.peg.438"/>
<dbReference type="InterPro" id="IPR008554">
    <property type="entry name" value="Glutaredoxin-like"/>
</dbReference>
<dbReference type="EMBL" id="LJTC01000002">
    <property type="protein sequence ID" value="KPM84632.1"/>
    <property type="molecule type" value="Genomic_DNA"/>
</dbReference>
<protein>
    <recommendedName>
        <fullName evidence="3">Glutaredoxin-like domain</fullName>
    </recommendedName>
</protein>
<accession>A0A0N8HKR7</accession>
<gene>
    <name evidence="1" type="ORF">AOG27_02220</name>
</gene>
<dbReference type="AlphaFoldDB" id="A0A0N8HKR7"/>
<comment type="caution">
    <text evidence="1">The sequence shown here is derived from an EMBL/GenBank/DDBJ whole genome shotgun (WGS) entry which is preliminary data.</text>
</comment>
<dbReference type="OrthoDB" id="8537427at2"/>
<proteinExistence type="predicted"/>
<dbReference type="SUPFAM" id="SSF52833">
    <property type="entry name" value="Thioredoxin-like"/>
    <property type="match status" value="1"/>
</dbReference>
<evidence type="ECO:0000313" key="2">
    <source>
        <dbReference type="Proteomes" id="UP000050378"/>
    </source>
</evidence>
<dbReference type="STRING" id="570156.AOG27_02220"/>
<reference evidence="1 2" key="1">
    <citation type="submission" date="2015-09" db="EMBL/GenBank/DDBJ databases">
        <title>Draft Genome Sequence of Pseudoalteromonas lipolytica UCD-48B.</title>
        <authorList>
            <person name="Krusor M."/>
            <person name="Coil D.A."/>
            <person name="Lang J.M."/>
            <person name="Eisen J.A."/>
            <person name="Alexiev A."/>
        </authorList>
    </citation>
    <scope>NUCLEOTIDE SEQUENCE [LARGE SCALE GENOMIC DNA]</scope>
    <source>
        <strain evidence="1 2">UCD-48B</strain>
    </source>
</reference>
<dbReference type="Pfam" id="PF05768">
    <property type="entry name" value="Glrx-like"/>
    <property type="match status" value="1"/>
</dbReference>
<dbReference type="Proteomes" id="UP000050378">
    <property type="component" value="Unassembled WGS sequence"/>
</dbReference>
<dbReference type="RefSeq" id="WP_054551385.1">
    <property type="nucleotide sequence ID" value="NZ_LJTC01000002.1"/>
</dbReference>